<dbReference type="Pfam" id="PF09379">
    <property type="entry name" value="FERM_N"/>
    <property type="match status" value="1"/>
</dbReference>
<dbReference type="InterPro" id="IPR000798">
    <property type="entry name" value="Ez/rad/moesin-like"/>
</dbReference>
<dbReference type="Gene3D" id="3.10.20.90">
    <property type="entry name" value="Phosphatidylinositol 3-kinase Catalytic Subunit, Chain A, domain 1"/>
    <property type="match status" value="1"/>
</dbReference>
<dbReference type="SUPFAM" id="SSF54236">
    <property type="entry name" value="Ubiquitin-like"/>
    <property type="match status" value="1"/>
</dbReference>
<dbReference type="SMART" id="SM00295">
    <property type="entry name" value="B41"/>
    <property type="match status" value="1"/>
</dbReference>
<dbReference type="SMART" id="SM01196">
    <property type="entry name" value="FERM_C"/>
    <property type="match status" value="1"/>
</dbReference>
<accession>A0ABD2QIA2</accession>
<dbReference type="InterPro" id="IPR019749">
    <property type="entry name" value="Band_41_domain"/>
</dbReference>
<dbReference type="Gene3D" id="2.60.120.920">
    <property type="match status" value="2"/>
</dbReference>
<dbReference type="PROSITE" id="PS00660">
    <property type="entry name" value="FERM_1"/>
    <property type="match status" value="1"/>
</dbReference>
<feature type="region of interest" description="Disordered" evidence="1">
    <location>
        <begin position="985"/>
        <end position="1011"/>
    </location>
</feature>
<keyword evidence="4" id="KW-0347">Helicase</keyword>
<feature type="domain" description="FERM" evidence="2">
    <location>
        <begin position="95"/>
        <end position="400"/>
    </location>
</feature>
<dbReference type="GO" id="GO:0004386">
    <property type="term" value="F:helicase activity"/>
    <property type="evidence" value="ECO:0007669"/>
    <property type="project" value="UniProtKB-KW"/>
</dbReference>
<dbReference type="Gene3D" id="1.20.80.10">
    <property type="match status" value="1"/>
</dbReference>
<dbReference type="InterPro" id="IPR029071">
    <property type="entry name" value="Ubiquitin-like_domsf"/>
</dbReference>
<keyword evidence="4" id="KW-0378">Hydrolase</keyword>
<feature type="compositionally biased region" description="Basic and acidic residues" evidence="1">
    <location>
        <begin position="989"/>
        <end position="999"/>
    </location>
</feature>
<dbReference type="InterPro" id="IPR035963">
    <property type="entry name" value="FERM_2"/>
</dbReference>
<dbReference type="PRINTS" id="PR00661">
    <property type="entry name" value="ERMFAMILY"/>
</dbReference>
<dbReference type="InterPro" id="IPR011993">
    <property type="entry name" value="PH-like_dom_sf"/>
</dbReference>
<proteinExistence type="predicted"/>
<dbReference type="SMART" id="SM00449">
    <property type="entry name" value="SPRY"/>
    <property type="match status" value="2"/>
</dbReference>
<dbReference type="InterPro" id="IPR018979">
    <property type="entry name" value="FERM_N"/>
</dbReference>
<dbReference type="InterPro" id="IPR019748">
    <property type="entry name" value="FERM_central"/>
</dbReference>
<dbReference type="InterPro" id="IPR013320">
    <property type="entry name" value="ConA-like_dom_sf"/>
</dbReference>
<dbReference type="SUPFAM" id="SSF47031">
    <property type="entry name" value="Second domain of FERM"/>
    <property type="match status" value="1"/>
</dbReference>
<dbReference type="Proteomes" id="UP001626550">
    <property type="component" value="Unassembled WGS sequence"/>
</dbReference>
<keyword evidence="4" id="KW-0547">Nucleotide-binding</keyword>
<dbReference type="InterPro" id="IPR003877">
    <property type="entry name" value="SPRY_dom"/>
</dbReference>
<dbReference type="Gene3D" id="2.30.29.30">
    <property type="entry name" value="Pleckstrin-homology domain (PH domain)/Phosphotyrosine-binding domain (PTB)"/>
    <property type="match status" value="1"/>
</dbReference>
<reference evidence="4 5" key="1">
    <citation type="submission" date="2024-11" db="EMBL/GenBank/DDBJ databases">
        <title>Adaptive evolution of stress response genes in parasites aligns with host niche diversity.</title>
        <authorList>
            <person name="Hahn C."/>
            <person name="Resl P."/>
        </authorList>
    </citation>
    <scope>NUCLEOTIDE SEQUENCE [LARGE SCALE GENOMIC DNA]</scope>
    <source>
        <strain evidence="4">EGGRZ-B1_66</strain>
        <tissue evidence="4">Body</tissue>
    </source>
</reference>
<keyword evidence="5" id="KW-1185">Reference proteome</keyword>
<dbReference type="InterPro" id="IPR001870">
    <property type="entry name" value="B30.2/SPRY"/>
</dbReference>
<dbReference type="SUPFAM" id="SSF50729">
    <property type="entry name" value="PH domain-like"/>
    <property type="match status" value="1"/>
</dbReference>
<evidence type="ECO:0000256" key="1">
    <source>
        <dbReference type="SAM" id="MobiDB-lite"/>
    </source>
</evidence>
<protein>
    <submittedName>
        <fullName evidence="4">DEAD (Asp-Glu-Ala-Asp) box helicase 1</fullName>
    </submittedName>
</protein>
<dbReference type="Pfam" id="PF09380">
    <property type="entry name" value="FERM_C"/>
    <property type="match status" value="1"/>
</dbReference>
<sequence>MPGYHGDHEVSINGDPIEMDMIHYNQVDEGLFEVIDTQPKKEYYMSLRRPGNTLSSFNNGSLYGDGHSASGLAHSTDHVKLQSNTMLSHTGSLKSNGSKWGFKGLSKKVVDTMKNALGQQLFDAVCNHLELLESQFFGLAYRDKKNNWHWLKMDKMISKQIEKSSDWQFEFQVRFYPYDIESIREYLTRYYLCLQVRQDIVSGQLPCSFYVYALLGGYIVQSEAGDHNPREHIGIEYIRDHPFAPQGLQTQEMLTQIVAFHKRNRGQAPEEADRHFLNNARRLALYGVDMHRVKFGGSHSNLGVNHEGIVIYRNRLVLHRFSWPSIIRLGYRGTQFSVTVDRRDRMAMLPPSEQAADAALHGGDTNANEKTFKFESASQQSAKRMFRTCKDRHEFFRLTRAPRKASLLPTFAARKYQFSGRYFGNRGPYEEDTFPPPQATANIPRTQGKFTRMPNYRHWDQSGFGEQYDFHPYIPNHSPGVMKNMSSTPYDHGYFSSVDTMRTNGATPHIKVHTWQQNQANDENDGTVNGYMPERPKLPKCGWRISMSDRTERLGIDPSGLDLEDNPGWGWQGCRANMGVRGQGGYYFEVRILKAGLVRVGWSTNDSNLNCGLDACGFAYGASTETATCPTDPSSGLAMHNKQAVPYGPILKQGDVVGCYLDLDKGSVFWSVNEQVYSRCFTIPRQVRDETFIPTFSVNGARVLINFGLEPMEYRPRDPYYSPVALCQTEHQLPNRNVGWRLNSMDSTEHMDVSANGFTVQSKLGMGWQGIRCNRGVHGPDRYYFECQSLEIGGKCRVGWSLEEANLELGTDALGFGFGADHCSSPDSANYSGIDGQQSKLVHGGDISPAGPAIRKGDVIGCCLDLKSRCMRWSINGQFVKEADVNLDQFLKQAEADSPLLPVVFFPVVNLLDSTLEVNFGSTTFKHYPGNECTPVCEVSEEHFVQSKKRLLNYGTRGWSYFEPCILNEDIKAHNRIGQEAAIKAASRTLDRQESKESSGRTQHSNGTASQAAIQAELAAALGKRMQKRKSQTMHSNDGETVASESVIVSAMSSLPVSRVSASDSYTFVQQGEPEVYCETYEQPDGNVLTRKVTKTKIITTKKYSQMSGQGLPIPEPNGIYAQEDHQPQPPVPHHSTPSKSSSSHQSNGASSLQACTDAGAKLRCTMESLNSDAELNKALNEVLSLSPEHSLSSVQSSE</sequence>
<keyword evidence="4" id="KW-0067">ATP-binding</keyword>
<organism evidence="4 5">
    <name type="scientific">Cichlidogyrus casuarinus</name>
    <dbReference type="NCBI Taxonomy" id="1844966"/>
    <lineage>
        <taxon>Eukaryota</taxon>
        <taxon>Metazoa</taxon>
        <taxon>Spiralia</taxon>
        <taxon>Lophotrochozoa</taxon>
        <taxon>Platyhelminthes</taxon>
        <taxon>Monogenea</taxon>
        <taxon>Monopisthocotylea</taxon>
        <taxon>Dactylogyridea</taxon>
        <taxon>Ancyrocephalidae</taxon>
        <taxon>Cichlidogyrus</taxon>
    </lineage>
</organism>
<dbReference type="PANTHER" id="PTHR23280">
    <property type="entry name" value="4.1 G PROTEIN"/>
    <property type="match status" value="1"/>
</dbReference>
<evidence type="ECO:0000259" key="3">
    <source>
        <dbReference type="PROSITE" id="PS50188"/>
    </source>
</evidence>
<dbReference type="InterPro" id="IPR043136">
    <property type="entry name" value="B30.2/SPRY_sf"/>
</dbReference>
<dbReference type="AlphaFoldDB" id="A0ABD2QIA2"/>
<dbReference type="PRINTS" id="PR00935">
    <property type="entry name" value="BAND41"/>
</dbReference>
<dbReference type="Pfam" id="PF00622">
    <property type="entry name" value="SPRY"/>
    <property type="match status" value="2"/>
</dbReference>
<dbReference type="SUPFAM" id="SSF49899">
    <property type="entry name" value="Concanavalin A-like lectins/glucanases"/>
    <property type="match status" value="2"/>
</dbReference>
<evidence type="ECO:0000313" key="4">
    <source>
        <dbReference type="EMBL" id="KAL3319268.1"/>
    </source>
</evidence>
<dbReference type="InterPro" id="IPR019747">
    <property type="entry name" value="FERM_CS"/>
</dbReference>
<evidence type="ECO:0000313" key="5">
    <source>
        <dbReference type="Proteomes" id="UP001626550"/>
    </source>
</evidence>
<comment type="caution">
    <text evidence="4">The sequence shown here is derived from an EMBL/GenBank/DDBJ whole genome shotgun (WGS) entry which is preliminary data.</text>
</comment>
<name>A0ABD2QIA2_9PLAT</name>
<feature type="domain" description="B30.2/SPRY" evidence="3">
    <location>
        <begin position="523"/>
        <end position="712"/>
    </location>
</feature>
<feature type="compositionally biased region" description="Low complexity" evidence="1">
    <location>
        <begin position="1134"/>
        <end position="1152"/>
    </location>
</feature>
<evidence type="ECO:0000259" key="2">
    <source>
        <dbReference type="PROSITE" id="PS50057"/>
    </source>
</evidence>
<feature type="non-terminal residue" evidence="4">
    <location>
        <position position="1199"/>
    </location>
</feature>
<dbReference type="CDD" id="cd01765">
    <property type="entry name" value="FERM_F0_F1"/>
    <property type="match status" value="1"/>
</dbReference>
<dbReference type="Pfam" id="PF00373">
    <property type="entry name" value="FERM_M"/>
    <property type="match status" value="1"/>
</dbReference>
<dbReference type="EMBL" id="JBJKFK010000151">
    <property type="protein sequence ID" value="KAL3319268.1"/>
    <property type="molecule type" value="Genomic_DNA"/>
</dbReference>
<feature type="domain" description="B30.2/SPRY" evidence="3">
    <location>
        <begin position="720"/>
        <end position="925"/>
    </location>
</feature>
<dbReference type="PROSITE" id="PS50188">
    <property type="entry name" value="B302_SPRY"/>
    <property type="match status" value="2"/>
</dbReference>
<dbReference type="InterPro" id="IPR000299">
    <property type="entry name" value="FERM_domain"/>
</dbReference>
<dbReference type="InterPro" id="IPR018980">
    <property type="entry name" value="FERM_PH-like_C"/>
</dbReference>
<dbReference type="InterPro" id="IPR014352">
    <property type="entry name" value="FERM/acyl-CoA-bd_prot_sf"/>
</dbReference>
<gene>
    <name evidence="4" type="primary">FRM-1_2</name>
    <name evidence="4" type="ORF">Ciccas_002056</name>
</gene>
<dbReference type="PANTHER" id="PTHR23280:SF21">
    <property type="entry name" value="PROTEIN 4.1 HOMOLOG"/>
    <property type="match status" value="1"/>
</dbReference>
<dbReference type="PROSITE" id="PS00661">
    <property type="entry name" value="FERM_2"/>
    <property type="match status" value="1"/>
</dbReference>
<feature type="region of interest" description="Disordered" evidence="1">
    <location>
        <begin position="1105"/>
        <end position="1155"/>
    </location>
</feature>
<dbReference type="CDD" id="cd14473">
    <property type="entry name" value="FERM_B-lobe"/>
    <property type="match status" value="1"/>
</dbReference>
<dbReference type="PROSITE" id="PS50057">
    <property type="entry name" value="FERM_3"/>
    <property type="match status" value="1"/>
</dbReference>